<evidence type="ECO:0000259" key="11">
    <source>
        <dbReference type="Pfam" id="PF02366"/>
    </source>
</evidence>
<feature type="transmembrane region" description="Helical" evidence="10">
    <location>
        <begin position="12"/>
        <end position="38"/>
    </location>
</feature>
<keyword evidence="8 10" id="KW-0472">Membrane</keyword>
<gene>
    <name evidence="12" type="ORF">Zmor_028494</name>
</gene>
<comment type="similarity">
    <text evidence="3">Belongs to the glycosyltransferase 39 family.</text>
</comment>
<comment type="pathway">
    <text evidence="2">Protein modification; protein glycosylation.</text>
</comment>
<evidence type="ECO:0000256" key="3">
    <source>
        <dbReference type="ARBA" id="ARBA00007222"/>
    </source>
</evidence>
<evidence type="ECO:0000256" key="2">
    <source>
        <dbReference type="ARBA" id="ARBA00004922"/>
    </source>
</evidence>
<comment type="subcellular location">
    <subcellularLocation>
        <location evidence="1">Endomembrane system</location>
        <topology evidence="1">Multi-pass membrane protein</topology>
    </subcellularLocation>
</comment>
<organism evidence="12 13">
    <name type="scientific">Zophobas morio</name>
    <dbReference type="NCBI Taxonomy" id="2755281"/>
    <lineage>
        <taxon>Eukaryota</taxon>
        <taxon>Metazoa</taxon>
        <taxon>Ecdysozoa</taxon>
        <taxon>Arthropoda</taxon>
        <taxon>Hexapoda</taxon>
        <taxon>Insecta</taxon>
        <taxon>Pterygota</taxon>
        <taxon>Neoptera</taxon>
        <taxon>Endopterygota</taxon>
        <taxon>Coleoptera</taxon>
        <taxon>Polyphaga</taxon>
        <taxon>Cucujiformia</taxon>
        <taxon>Tenebrionidae</taxon>
        <taxon>Zophobas</taxon>
    </lineage>
</organism>
<keyword evidence="4" id="KW-0328">Glycosyltransferase</keyword>
<dbReference type="InterPro" id="IPR003342">
    <property type="entry name" value="ArnT-like_N"/>
</dbReference>
<dbReference type="Proteomes" id="UP001168821">
    <property type="component" value="Unassembled WGS sequence"/>
</dbReference>
<evidence type="ECO:0000256" key="10">
    <source>
        <dbReference type="SAM" id="Phobius"/>
    </source>
</evidence>
<evidence type="ECO:0000256" key="8">
    <source>
        <dbReference type="ARBA" id="ARBA00023136"/>
    </source>
</evidence>
<evidence type="ECO:0000256" key="5">
    <source>
        <dbReference type="ARBA" id="ARBA00022679"/>
    </source>
</evidence>
<keyword evidence="13" id="KW-1185">Reference proteome</keyword>
<sequence>MTQKTVLHHFLARVVCLIVVPLALYVSFFWVHFSWAFYSGQGDGFMSSKFQVGSARMLCGNIVRLTHLPALDRWKSSGSPVERKALGLW</sequence>
<dbReference type="EMBL" id="JALNTZ010000915">
    <property type="protein sequence ID" value="KAJ3630034.1"/>
    <property type="molecule type" value="Genomic_DNA"/>
</dbReference>
<name>A0AA38HIZ4_9CUCU</name>
<dbReference type="GO" id="GO:0005783">
    <property type="term" value="C:endoplasmic reticulum"/>
    <property type="evidence" value="ECO:0007669"/>
    <property type="project" value="TreeGrafter"/>
</dbReference>
<dbReference type="GO" id="GO:0016020">
    <property type="term" value="C:membrane"/>
    <property type="evidence" value="ECO:0007669"/>
    <property type="project" value="InterPro"/>
</dbReference>
<dbReference type="GO" id="GO:0004169">
    <property type="term" value="F:dolichyl-phosphate-mannose-protein mannosyltransferase activity"/>
    <property type="evidence" value="ECO:0007669"/>
    <property type="project" value="TreeGrafter"/>
</dbReference>
<evidence type="ECO:0000313" key="12">
    <source>
        <dbReference type="EMBL" id="KAJ3630034.1"/>
    </source>
</evidence>
<dbReference type="PANTHER" id="PTHR10050">
    <property type="entry name" value="DOLICHYL-PHOSPHATE-MANNOSE--PROTEIN MANNOSYLTRANSFERASE"/>
    <property type="match status" value="1"/>
</dbReference>
<evidence type="ECO:0000256" key="6">
    <source>
        <dbReference type="ARBA" id="ARBA00022692"/>
    </source>
</evidence>
<evidence type="ECO:0000256" key="1">
    <source>
        <dbReference type="ARBA" id="ARBA00004127"/>
    </source>
</evidence>
<comment type="caution">
    <text evidence="12">The sequence shown here is derived from an EMBL/GenBank/DDBJ whole genome shotgun (WGS) entry which is preliminary data.</text>
</comment>
<keyword evidence="7 10" id="KW-1133">Transmembrane helix</keyword>
<dbReference type="Pfam" id="PF02366">
    <property type="entry name" value="PMT"/>
    <property type="match status" value="1"/>
</dbReference>
<evidence type="ECO:0000256" key="4">
    <source>
        <dbReference type="ARBA" id="ARBA00022676"/>
    </source>
</evidence>
<dbReference type="InterPro" id="IPR027005">
    <property type="entry name" value="PMT-like"/>
</dbReference>
<dbReference type="PANTHER" id="PTHR10050:SF46">
    <property type="entry name" value="PROTEIN O-MANNOSYL-TRANSFERASE 2"/>
    <property type="match status" value="1"/>
</dbReference>
<reference evidence="12" key="1">
    <citation type="journal article" date="2023" name="G3 (Bethesda)">
        <title>Whole genome assemblies of Zophobas morio and Tenebrio molitor.</title>
        <authorList>
            <person name="Kaur S."/>
            <person name="Stinson S.A."/>
            <person name="diCenzo G.C."/>
        </authorList>
    </citation>
    <scope>NUCLEOTIDE SEQUENCE</scope>
    <source>
        <strain evidence="12">QUZm001</strain>
    </source>
</reference>
<feature type="domain" description="ArnT-like N-terminal" evidence="11">
    <location>
        <begin position="4"/>
        <end position="34"/>
    </location>
</feature>
<protein>
    <recommendedName>
        <fullName evidence="9">Protein O-mannosyl-transferase 2</fullName>
    </recommendedName>
</protein>
<proteinExistence type="inferred from homology"/>
<keyword evidence="6 10" id="KW-0812">Transmembrane</keyword>
<keyword evidence="5" id="KW-0808">Transferase</keyword>
<evidence type="ECO:0000256" key="9">
    <source>
        <dbReference type="ARBA" id="ARBA00039583"/>
    </source>
</evidence>
<dbReference type="AlphaFoldDB" id="A0AA38HIZ4"/>
<accession>A0AA38HIZ4</accession>
<evidence type="ECO:0000313" key="13">
    <source>
        <dbReference type="Proteomes" id="UP001168821"/>
    </source>
</evidence>
<evidence type="ECO:0000256" key="7">
    <source>
        <dbReference type="ARBA" id="ARBA00022989"/>
    </source>
</evidence>